<keyword evidence="5" id="KW-0175">Coiled coil</keyword>
<organism evidence="7">
    <name type="scientific">Medioppia subpectinata</name>
    <dbReference type="NCBI Taxonomy" id="1979941"/>
    <lineage>
        <taxon>Eukaryota</taxon>
        <taxon>Metazoa</taxon>
        <taxon>Ecdysozoa</taxon>
        <taxon>Arthropoda</taxon>
        <taxon>Chelicerata</taxon>
        <taxon>Arachnida</taxon>
        <taxon>Acari</taxon>
        <taxon>Acariformes</taxon>
        <taxon>Sarcoptiformes</taxon>
        <taxon>Oribatida</taxon>
        <taxon>Brachypylina</taxon>
        <taxon>Oppioidea</taxon>
        <taxon>Oppiidae</taxon>
        <taxon>Medioppia</taxon>
    </lineage>
</organism>
<keyword evidence="3" id="KW-0862">Zinc</keyword>
<name>A0A7R9KCF8_9ACAR</name>
<evidence type="ECO:0000256" key="5">
    <source>
        <dbReference type="SAM" id="Coils"/>
    </source>
</evidence>
<dbReference type="OrthoDB" id="264917at2759"/>
<keyword evidence="8" id="KW-1185">Reference proteome</keyword>
<evidence type="ECO:0000256" key="4">
    <source>
        <dbReference type="PROSITE-ProRule" id="PRU00175"/>
    </source>
</evidence>
<gene>
    <name evidence="7" type="ORF">OSB1V03_LOCUS154</name>
</gene>
<dbReference type="PANTHER" id="PTHR10131:SF94">
    <property type="entry name" value="TNF RECEPTOR-ASSOCIATED FACTOR 4"/>
    <property type="match status" value="1"/>
</dbReference>
<dbReference type="InterPro" id="IPR013083">
    <property type="entry name" value="Znf_RING/FYVE/PHD"/>
</dbReference>
<evidence type="ECO:0000313" key="8">
    <source>
        <dbReference type="Proteomes" id="UP000759131"/>
    </source>
</evidence>
<dbReference type="EMBL" id="OC854598">
    <property type="protein sequence ID" value="CAD7619654.1"/>
    <property type="molecule type" value="Genomic_DNA"/>
</dbReference>
<dbReference type="Pfam" id="PF00097">
    <property type="entry name" value="zf-C3HC4"/>
    <property type="match status" value="2"/>
</dbReference>
<dbReference type="InterPro" id="IPR017907">
    <property type="entry name" value="Znf_RING_CS"/>
</dbReference>
<keyword evidence="2 4" id="KW-0863">Zinc-finger</keyword>
<evidence type="ECO:0000256" key="1">
    <source>
        <dbReference type="ARBA" id="ARBA00022723"/>
    </source>
</evidence>
<dbReference type="EMBL" id="CAJPIZ010000023">
    <property type="protein sequence ID" value="CAG2100084.1"/>
    <property type="molecule type" value="Genomic_DNA"/>
</dbReference>
<dbReference type="SMART" id="SM00184">
    <property type="entry name" value="RING"/>
    <property type="match status" value="2"/>
</dbReference>
<reference evidence="7" key="1">
    <citation type="submission" date="2020-11" db="EMBL/GenBank/DDBJ databases">
        <authorList>
            <person name="Tran Van P."/>
        </authorList>
    </citation>
    <scope>NUCLEOTIDE SEQUENCE</scope>
</reference>
<feature type="coiled-coil region" evidence="5">
    <location>
        <begin position="237"/>
        <end position="278"/>
    </location>
</feature>
<dbReference type="SUPFAM" id="SSF57850">
    <property type="entry name" value="RING/U-box"/>
    <property type="match status" value="2"/>
</dbReference>
<dbReference type="PROSITE" id="PS00518">
    <property type="entry name" value="ZF_RING_1"/>
    <property type="match status" value="2"/>
</dbReference>
<evidence type="ECO:0000256" key="3">
    <source>
        <dbReference type="ARBA" id="ARBA00022833"/>
    </source>
</evidence>
<dbReference type="InterPro" id="IPR018957">
    <property type="entry name" value="Znf_C3HC4_RING-type"/>
</dbReference>
<dbReference type="Gene3D" id="3.30.40.10">
    <property type="entry name" value="Zinc/RING finger domain, C3HC4 (zinc finger)"/>
    <property type="match status" value="2"/>
</dbReference>
<accession>A0A7R9KCF8</accession>
<evidence type="ECO:0000256" key="2">
    <source>
        <dbReference type="ARBA" id="ARBA00022771"/>
    </source>
</evidence>
<proteinExistence type="predicted"/>
<feature type="coiled-coil region" evidence="5">
    <location>
        <begin position="581"/>
        <end position="727"/>
    </location>
</feature>
<keyword evidence="1" id="KW-0479">Metal-binding</keyword>
<evidence type="ECO:0000259" key="6">
    <source>
        <dbReference type="PROSITE" id="PS50089"/>
    </source>
</evidence>
<dbReference type="GO" id="GO:0008270">
    <property type="term" value="F:zinc ion binding"/>
    <property type="evidence" value="ECO:0007669"/>
    <property type="project" value="UniProtKB-KW"/>
</dbReference>
<dbReference type="AlphaFoldDB" id="A0A7R9KCF8"/>
<evidence type="ECO:0000313" key="7">
    <source>
        <dbReference type="EMBL" id="CAD7619654.1"/>
    </source>
</evidence>
<dbReference type="PANTHER" id="PTHR10131">
    <property type="entry name" value="TNF RECEPTOR ASSOCIATED FACTOR"/>
    <property type="match status" value="1"/>
</dbReference>
<dbReference type="SUPFAM" id="SSF49599">
    <property type="entry name" value="TRAF domain-like"/>
    <property type="match status" value="2"/>
</dbReference>
<feature type="domain" description="RING-type" evidence="6">
    <location>
        <begin position="410"/>
        <end position="450"/>
    </location>
</feature>
<protein>
    <recommendedName>
        <fullName evidence="6">RING-type domain-containing protein</fullName>
    </recommendedName>
</protein>
<sequence>MSCLRVNACRHPDACGKDTDGLKTLSEDLVHYMMRSRVNDKRVEQRMRSTDGTTRAVVLQLHYCFTSCGQKFRFGSKQRIIFTFDPMVGLSRDRFPDLLVDPMKLLVEELTCGICHQIYDNPVETHCRHTYCLHCLKELVSKHGQKLCPECRKSLTTRKRTQSAINDNNVVIINGNVIVDKNGKVNAMVGKLRTKCDFEAKGCPNVCPLESLPAHLKICPFKKCETCGQPLEATNQLLEWKDKYKNLDKEKKLLAEKMRQLETKVKESEEKTLKLESELKRKDTSHKSMVQKYEELEKSLKTPDFGIDFVIRLTSVPNLVMLGKCTANVGSVEFSEYGIALNNVLPNGCQTESIDRLYMPYERIQRLYSCVSVMPSLSMLCIKPRNPSEHDRFPDLSTEPMKLIAQELTCGICHQIYDNPVETYCKHTYCLQCLQELVTIYDQKSCPECRKSLTTRKRTQSAINNKDVVIIDSNVIVDKNRKVKAMVGKLRTKCDFEAKGCRTVCPLESLPSHLNMCRYKTCNTCGQSMDAKKELIEWKDNYKLLENESKLSAEKTRQLEKKVEESMEKAFDFELKYTSDRNEWQTKCNELTERAQELETRNKELEEKALNLESNCNLVSDRTEWQLKCNELTEIANELLTKAKESEKKAVDLELKVTSERNEWQTKCNELTQKTTELEKTLKECEDKVESKERQNDSLSKEWLKKYNQLENSRKQLVRKYEELEKSLKTPEVGVEFVIQLTSVPNLVMLGKCNASVGSVEFSEYGIALNNVLPNGCQTESNDRIYLSYEYIQCLYACVSVCPLLSLLCIKPNGNQIRAKNAMKEVFLVLLRHKCRNNREFEYKTIDLKTGRLMLKGAKGAIN</sequence>
<dbReference type="PROSITE" id="PS50089">
    <property type="entry name" value="ZF_RING_2"/>
    <property type="match status" value="2"/>
</dbReference>
<feature type="domain" description="RING-type" evidence="6">
    <location>
        <begin position="112"/>
        <end position="152"/>
    </location>
</feature>
<dbReference type="InterPro" id="IPR001841">
    <property type="entry name" value="Znf_RING"/>
</dbReference>
<dbReference type="Proteomes" id="UP000759131">
    <property type="component" value="Unassembled WGS sequence"/>
</dbReference>